<dbReference type="Proteomes" id="UP000078340">
    <property type="component" value="Unassembled WGS sequence"/>
</dbReference>
<protein>
    <submittedName>
        <fullName evidence="2">Uncharacterized protein</fullName>
    </submittedName>
</protein>
<dbReference type="EMBL" id="LSBI01000004">
    <property type="protein sequence ID" value="OAQ90994.1"/>
    <property type="molecule type" value="Genomic_DNA"/>
</dbReference>
<dbReference type="AlphaFoldDB" id="A0A179HLW4"/>
<evidence type="ECO:0000313" key="3">
    <source>
        <dbReference type="Proteomes" id="UP000078340"/>
    </source>
</evidence>
<reference evidence="2 3" key="1">
    <citation type="submission" date="2016-02" db="EMBL/GenBank/DDBJ databases">
        <title>Biosynthesis of antibiotic leucinostatins and their inhibition on Phytophthora in bio-control Purpureocillium lilacinum.</title>
        <authorList>
            <person name="Wang G."/>
            <person name="Liu Z."/>
            <person name="Lin R."/>
            <person name="Li E."/>
            <person name="Mao Z."/>
            <person name="Ling J."/>
            <person name="Yin W."/>
            <person name="Xie B."/>
        </authorList>
    </citation>
    <scope>NUCLEOTIDE SEQUENCE [LARGE SCALE GENOMIC DNA]</scope>
    <source>
        <strain evidence="2">PLFJ-1</strain>
    </source>
</reference>
<dbReference type="GeneID" id="28887282"/>
<name>A0A179HLW4_PURLI</name>
<proteinExistence type="predicted"/>
<evidence type="ECO:0000313" key="2">
    <source>
        <dbReference type="EMBL" id="OAQ90994.1"/>
    </source>
</evidence>
<sequence length="227" mass="24734">MDGPIRQIRDFASHLLAKEVSSHHPLSPPPAYTPNRQPLDLRTITARQLEQQREALPRPVLIDTSPVTDLLVGSAVDDACNVMAGDDVDGVEEDDDESSSPIFLRINTSIKVASNNNVLCIGATPTDNAKQIAEAVVKAMRDYSAGNAGLPMIDEEGRPRPVKIDVDAGVTVEGANNFLGSREVFQQFLEVQRSAHARGQRRRREESDEEADEAAGPSKRTRSTPTD</sequence>
<evidence type="ECO:0000256" key="1">
    <source>
        <dbReference type="SAM" id="MobiDB-lite"/>
    </source>
</evidence>
<organism evidence="2 3">
    <name type="scientific">Purpureocillium lilacinum</name>
    <name type="common">Paecilomyces lilacinus</name>
    <dbReference type="NCBI Taxonomy" id="33203"/>
    <lineage>
        <taxon>Eukaryota</taxon>
        <taxon>Fungi</taxon>
        <taxon>Dikarya</taxon>
        <taxon>Ascomycota</taxon>
        <taxon>Pezizomycotina</taxon>
        <taxon>Sordariomycetes</taxon>
        <taxon>Hypocreomycetidae</taxon>
        <taxon>Hypocreales</taxon>
        <taxon>Ophiocordycipitaceae</taxon>
        <taxon>Purpureocillium</taxon>
    </lineage>
</organism>
<gene>
    <name evidence="2" type="ORF">VFPFJ_05153</name>
</gene>
<dbReference type="OMA" id="MMARIIQ"/>
<dbReference type="KEGG" id="plj:28887282"/>
<comment type="caution">
    <text evidence="2">The sequence shown here is derived from an EMBL/GenBank/DDBJ whole genome shotgun (WGS) entry which is preliminary data.</text>
</comment>
<accession>A0A179HLW4</accession>
<feature type="region of interest" description="Disordered" evidence="1">
    <location>
        <begin position="193"/>
        <end position="227"/>
    </location>
</feature>